<dbReference type="InterPro" id="IPR005123">
    <property type="entry name" value="Oxoglu/Fe-dep_dioxygenase_dom"/>
</dbReference>
<evidence type="ECO:0000256" key="1">
    <source>
        <dbReference type="RuleBase" id="RU003682"/>
    </source>
</evidence>
<dbReference type="PROSITE" id="PS51471">
    <property type="entry name" value="FE2OG_OXY"/>
    <property type="match status" value="1"/>
</dbReference>
<organism evidence="3 4">
    <name type="scientific">Imperialibacter roseus</name>
    <dbReference type="NCBI Taxonomy" id="1324217"/>
    <lineage>
        <taxon>Bacteria</taxon>
        <taxon>Pseudomonadati</taxon>
        <taxon>Bacteroidota</taxon>
        <taxon>Cytophagia</taxon>
        <taxon>Cytophagales</taxon>
        <taxon>Flammeovirgaceae</taxon>
        <taxon>Imperialibacter</taxon>
    </lineage>
</organism>
<keyword evidence="1" id="KW-0408">Iron</keyword>
<reference evidence="3 4" key="1">
    <citation type="journal article" date="2023" name="Microbiol. Resour. Announc.">
        <title>Complete Genome Sequence of Imperialibacter roseus strain P4T.</title>
        <authorList>
            <person name="Tizabi D.R."/>
            <person name="Bachvaroff T."/>
            <person name="Hill R.T."/>
        </authorList>
    </citation>
    <scope>NUCLEOTIDE SEQUENCE [LARGE SCALE GENOMIC DNA]</scope>
    <source>
        <strain evidence="3 4">P4T</strain>
    </source>
</reference>
<name>A0ABZ0IW77_9BACT</name>
<keyword evidence="4" id="KW-1185">Reference proteome</keyword>
<dbReference type="EMBL" id="CP136051">
    <property type="protein sequence ID" value="WOK08630.1"/>
    <property type="molecule type" value="Genomic_DNA"/>
</dbReference>
<keyword evidence="1" id="KW-0560">Oxidoreductase</keyword>
<dbReference type="Gene3D" id="2.60.120.620">
    <property type="entry name" value="q2cbj1_9rhob like domain"/>
    <property type="match status" value="1"/>
</dbReference>
<comment type="similarity">
    <text evidence="1">Belongs to the iron/ascorbate-dependent oxidoreductase family.</text>
</comment>
<evidence type="ECO:0000259" key="2">
    <source>
        <dbReference type="PROSITE" id="PS51471"/>
    </source>
</evidence>
<protein>
    <submittedName>
        <fullName evidence="3">2OG-Fe(II) oxygenase</fullName>
    </submittedName>
</protein>
<dbReference type="RefSeq" id="WP_317491265.1">
    <property type="nucleotide sequence ID" value="NZ_CP136051.1"/>
</dbReference>
<dbReference type="Proteomes" id="UP001302349">
    <property type="component" value="Chromosome"/>
</dbReference>
<proteinExistence type="inferred from homology"/>
<dbReference type="SUPFAM" id="SSF51197">
    <property type="entry name" value="Clavaminate synthase-like"/>
    <property type="match status" value="1"/>
</dbReference>
<dbReference type="Pfam" id="PF09859">
    <property type="entry name" value="Oxygenase-NA"/>
    <property type="match status" value="1"/>
</dbReference>
<gene>
    <name evidence="3" type="ORF">RT717_08270</name>
</gene>
<feature type="domain" description="Fe2OG dioxygenase" evidence="2">
    <location>
        <begin position="119"/>
        <end position="233"/>
    </location>
</feature>
<keyword evidence="1" id="KW-0479">Metal-binding</keyword>
<evidence type="ECO:0000313" key="4">
    <source>
        <dbReference type="Proteomes" id="UP001302349"/>
    </source>
</evidence>
<evidence type="ECO:0000313" key="3">
    <source>
        <dbReference type="EMBL" id="WOK08630.1"/>
    </source>
</evidence>
<dbReference type="InterPro" id="IPR018655">
    <property type="entry name" value="DUF2086"/>
</dbReference>
<accession>A0ABZ0IW77</accession>
<sequence length="233" mass="26585">MSAITLATATDELQTTLLSQGFVHLESVLTPEECDAIMAWYAEPARFRTTINMARYRFGEGEYKYFSYPLPDQLQSLRQQLYEMLVPAANLWSKALRLNLVFPDSHSDFLTLCHDKGQRRPTPLLLTYGDGGYNTLHQDLYGDVYFPFQPVFFLKQPGWDYEGGEFILVEQRPRAQSRAVSLTPKQGDLIIFATSQRPVMGSKGYYRVQMRHGVSTVHSGHRMTLGIPLHDAK</sequence>